<organism evidence="5 6">
    <name type="scientific">Thiobaca trueperi</name>
    <dbReference type="NCBI Taxonomy" id="127458"/>
    <lineage>
        <taxon>Bacteria</taxon>
        <taxon>Pseudomonadati</taxon>
        <taxon>Pseudomonadota</taxon>
        <taxon>Gammaproteobacteria</taxon>
        <taxon>Chromatiales</taxon>
        <taxon>Chromatiaceae</taxon>
        <taxon>Thiobaca</taxon>
    </lineage>
</organism>
<proteinExistence type="inferred from homology"/>
<evidence type="ECO:0000313" key="6">
    <source>
        <dbReference type="Proteomes" id="UP000295717"/>
    </source>
</evidence>
<evidence type="ECO:0000313" key="5">
    <source>
        <dbReference type="EMBL" id="TCT20856.1"/>
    </source>
</evidence>
<evidence type="ECO:0000256" key="4">
    <source>
        <dbReference type="SAM" id="SignalP"/>
    </source>
</evidence>
<dbReference type="RefSeq" id="WP_132977456.1">
    <property type="nucleotide sequence ID" value="NZ_SMAO01000005.1"/>
</dbReference>
<dbReference type="AlphaFoldDB" id="A0A4R3MZ21"/>
<dbReference type="InterPro" id="IPR005632">
    <property type="entry name" value="Chaperone_Skp"/>
</dbReference>
<feature type="chain" id="PRO_5020997820" evidence="4">
    <location>
        <begin position="21"/>
        <end position="171"/>
    </location>
</feature>
<keyword evidence="6" id="KW-1185">Reference proteome</keyword>
<dbReference type="Gene3D" id="3.30.910.20">
    <property type="entry name" value="Skp domain"/>
    <property type="match status" value="1"/>
</dbReference>
<dbReference type="Proteomes" id="UP000295717">
    <property type="component" value="Unassembled WGS sequence"/>
</dbReference>
<sequence>MTRLFLFAALSLSVILPAQAADNTGIGYVDMQKVLEESKLGKALQDELRKEFEPRAREFKQEEQEIQKLQQELERDKPLMSKAQVEKKEKELQASVAAYQKKVMPIQQELMKTQQEKGRKIIGPARQAVNDIAKKKKLGMIVEHGQAGLLYMDESLDLTAEVIKQLDASTK</sequence>
<name>A0A4R3MZ21_9GAMM</name>
<dbReference type="GO" id="GO:0051082">
    <property type="term" value="F:unfolded protein binding"/>
    <property type="evidence" value="ECO:0007669"/>
    <property type="project" value="InterPro"/>
</dbReference>
<dbReference type="EMBL" id="SMAO01000005">
    <property type="protein sequence ID" value="TCT20856.1"/>
    <property type="molecule type" value="Genomic_DNA"/>
</dbReference>
<keyword evidence="3" id="KW-0175">Coiled coil</keyword>
<evidence type="ECO:0000256" key="3">
    <source>
        <dbReference type="SAM" id="Coils"/>
    </source>
</evidence>
<dbReference type="SUPFAM" id="SSF111384">
    <property type="entry name" value="OmpH-like"/>
    <property type="match status" value="1"/>
</dbReference>
<accession>A0A4R3MZ21</accession>
<feature type="signal peptide" evidence="4">
    <location>
        <begin position="1"/>
        <end position="20"/>
    </location>
</feature>
<feature type="coiled-coil region" evidence="3">
    <location>
        <begin position="56"/>
        <end position="102"/>
    </location>
</feature>
<dbReference type="GO" id="GO:0050821">
    <property type="term" value="P:protein stabilization"/>
    <property type="evidence" value="ECO:0007669"/>
    <property type="project" value="TreeGrafter"/>
</dbReference>
<comment type="similarity">
    <text evidence="1">Belongs to the Skp family.</text>
</comment>
<gene>
    <name evidence="5" type="ORF">EDC35_105300</name>
</gene>
<dbReference type="PANTHER" id="PTHR35089">
    <property type="entry name" value="CHAPERONE PROTEIN SKP"/>
    <property type="match status" value="1"/>
</dbReference>
<dbReference type="OrthoDB" id="5767587at2"/>
<reference evidence="5 6" key="1">
    <citation type="submission" date="2019-03" db="EMBL/GenBank/DDBJ databases">
        <title>Genomic Encyclopedia of Type Strains, Phase IV (KMG-IV): sequencing the most valuable type-strain genomes for metagenomic binning, comparative biology and taxonomic classification.</title>
        <authorList>
            <person name="Goeker M."/>
        </authorList>
    </citation>
    <scope>NUCLEOTIDE SEQUENCE [LARGE SCALE GENOMIC DNA]</scope>
    <source>
        <strain evidence="5 6">DSM 13587</strain>
    </source>
</reference>
<dbReference type="InterPro" id="IPR024930">
    <property type="entry name" value="Skp_dom_sf"/>
</dbReference>
<protein>
    <submittedName>
        <fullName evidence="5">Periplasmic chaperone for outer membrane proteins Skp</fullName>
    </submittedName>
</protein>
<dbReference type="Pfam" id="PF03938">
    <property type="entry name" value="OmpH"/>
    <property type="match status" value="1"/>
</dbReference>
<dbReference type="PANTHER" id="PTHR35089:SF1">
    <property type="entry name" value="CHAPERONE PROTEIN SKP"/>
    <property type="match status" value="1"/>
</dbReference>
<evidence type="ECO:0000256" key="2">
    <source>
        <dbReference type="ARBA" id="ARBA00022729"/>
    </source>
</evidence>
<dbReference type="GO" id="GO:0005829">
    <property type="term" value="C:cytosol"/>
    <property type="evidence" value="ECO:0007669"/>
    <property type="project" value="TreeGrafter"/>
</dbReference>
<dbReference type="SMART" id="SM00935">
    <property type="entry name" value="OmpH"/>
    <property type="match status" value="1"/>
</dbReference>
<keyword evidence="2 4" id="KW-0732">Signal</keyword>
<evidence type="ECO:0000256" key="1">
    <source>
        <dbReference type="ARBA" id="ARBA00009091"/>
    </source>
</evidence>
<comment type="caution">
    <text evidence="5">The sequence shown here is derived from an EMBL/GenBank/DDBJ whole genome shotgun (WGS) entry which is preliminary data.</text>
</comment>